<dbReference type="CDD" id="cd00303">
    <property type="entry name" value="retropepsin_like"/>
    <property type="match status" value="1"/>
</dbReference>
<dbReference type="Proteomes" id="UP000237271">
    <property type="component" value="Unassembled WGS sequence"/>
</dbReference>
<name>A0A2P4YV18_9STRA</name>
<evidence type="ECO:0000313" key="4">
    <source>
        <dbReference type="EMBL" id="POM81643.1"/>
    </source>
</evidence>
<keyword evidence="1" id="KW-0863">Zinc-finger</keyword>
<evidence type="ECO:0000259" key="3">
    <source>
        <dbReference type="PROSITE" id="PS50158"/>
    </source>
</evidence>
<dbReference type="GO" id="GO:0003676">
    <property type="term" value="F:nucleic acid binding"/>
    <property type="evidence" value="ECO:0007669"/>
    <property type="project" value="InterPro"/>
</dbReference>
<dbReference type="Gene3D" id="4.10.60.10">
    <property type="entry name" value="Zinc finger, CCHC-type"/>
    <property type="match status" value="1"/>
</dbReference>
<keyword evidence="1" id="KW-0862">Zinc</keyword>
<dbReference type="SMART" id="SM00343">
    <property type="entry name" value="ZnF_C2HC"/>
    <property type="match status" value="1"/>
</dbReference>
<dbReference type="InterPro" id="IPR001878">
    <property type="entry name" value="Znf_CCHC"/>
</dbReference>
<dbReference type="SUPFAM" id="SSF57756">
    <property type="entry name" value="Retrovirus zinc finger-like domains"/>
    <property type="match status" value="1"/>
</dbReference>
<dbReference type="Pfam" id="PF00098">
    <property type="entry name" value="zf-CCHC"/>
    <property type="match status" value="1"/>
</dbReference>
<keyword evidence="1" id="KW-0479">Metal-binding</keyword>
<dbReference type="InterPro" id="IPR036875">
    <property type="entry name" value="Znf_CCHC_sf"/>
</dbReference>
<gene>
    <name evidence="4" type="ORF">PHPALM_359</name>
</gene>
<dbReference type="GO" id="GO:0008270">
    <property type="term" value="F:zinc ion binding"/>
    <property type="evidence" value="ECO:0007669"/>
    <property type="project" value="UniProtKB-KW"/>
</dbReference>
<evidence type="ECO:0000256" key="2">
    <source>
        <dbReference type="SAM" id="MobiDB-lite"/>
    </source>
</evidence>
<protein>
    <submittedName>
        <fullName evidence="4">Gag protein</fullName>
    </submittedName>
</protein>
<feature type="domain" description="CCHC-type" evidence="3">
    <location>
        <begin position="28"/>
        <end position="43"/>
    </location>
</feature>
<keyword evidence="5" id="KW-1185">Reference proteome</keyword>
<accession>A0A2P4YV18</accession>
<sequence>MRRQAQCKELQQLESARGRHPWNWSSIRCYGCGKLGHMQRACPAGGQRKFPSKPRGSRGPWQNEPGELGSPCGWRTRLSPESLSAIETRKSNGGLLLVHASTVARNGDKFADALRESEGRGQVSVRLADGTVVNVPGVWMELAVKFEGFNSTESYLGLDMDQYDLILGMLWFEKHEPRIDWRDKAIGASRSAVSDRALVSNVPTSVRDWGARDGRQGAYAPEKVLGVTDPMKVLR</sequence>
<dbReference type="PROSITE" id="PS50158">
    <property type="entry name" value="ZF_CCHC"/>
    <property type="match status" value="1"/>
</dbReference>
<dbReference type="Gene3D" id="2.40.70.10">
    <property type="entry name" value="Acid Proteases"/>
    <property type="match status" value="1"/>
</dbReference>
<reference evidence="4 5" key="1">
    <citation type="journal article" date="2017" name="Genome Biol. Evol.">
        <title>Phytophthora megakarya and P. palmivora, closely related causal agents of cacao black pod rot, underwent increases in genome sizes and gene numbers by different mechanisms.</title>
        <authorList>
            <person name="Ali S.S."/>
            <person name="Shao J."/>
            <person name="Lary D.J."/>
            <person name="Kronmiller B."/>
            <person name="Shen D."/>
            <person name="Strem M.D."/>
            <person name="Amoako-Attah I."/>
            <person name="Akrofi A.Y."/>
            <person name="Begoude B.A."/>
            <person name="Ten Hoopen G.M."/>
            <person name="Coulibaly K."/>
            <person name="Kebe B.I."/>
            <person name="Melnick R.L."/>
            <person name="Guiltinan M.J."/>
            <person name="Tyler B.M."/>
            <person name="Meinhardt L.W."/>
            <person name="Bailey B.A."/>
        </authorList>
    </citation>
    <scope>NUCLEOTIDE SEQUENCE [LARGE SCALE GENOMIC DNA]</scope>
    <source>
        <strain evidence="5">sbr112.9</strain>
    </source>
</reference>
<comment type="caution">
    <text evidence="4">The sequence shown here is derived from an EMBL/GenBank/DDBJ whole genome shotgun (WGS) entry which is preliminary data.</text>
</comment>
<dbReference type="AlphaFoldDB" id="A0A2P4YV18"/>
<evidence type="ECO:0000313" key="5">
    <source>
        <dbReference type="Proteomes" id="UP000237271"/>
    </source>
</evidence>
<evidence type="ECO:0000256" key="1">
    <source>
        <dbReference type="PROSITE-ProRule" id="PRU00047"/>
    </source>
</evidence>
<organism evidence="4 5">
    <name type="scientific">Phytophthora palmivora</name>
    <dbReference type="NCBI Taxonomy" id="4796"/>
    <lineage>
        <taxon>Eukaryota</taxon>
        <taxon>Sar</taxon>
        <taxon>Stramenopiles</taxon>
        <taxon>Oomycota</taxon>
        <taxon>Peronosporomycetes</taxon>
        <taxon>Peronosporales</taxon>
        <taxon>Peronosporaceae</taxon>
        <taxon>Phytophthora</taxon>
    </lineage>
</organism>
<dbReference type="InterPro" id="IPR021109">
    <property type="entry name" value="Peptidase_aspartic_dom_sf"/>
</dbReference>
<feature type="region of interest" description="Disordered" evidence="2">
    <location>
        <begin position="43"/>
        <end position="69"/>
    </location>
</feature>
<dbReference type="EMBL" id="NCKW01000038">
    <property type="protein sequence ID" value="POM81643.1"/>
    <property type="molecule type" value="Genomic_DNA"/>
</dbReference>
<proteinExistence type="predicted"/>